<dbReference type="Pfam" id="PF13508">
    <property type="entry name" value="Acetyltransf_7"/>
    <property type="match status" value="1"/>
</dbReference>
<dbReference type="PANTHER" id="PTHR30602:SF12">
    <property type="entry name" value="AMINO-ACID ACETYLTRANSFERASE NAGS1, CHLOROPLASTIC-RELATED"/>
    <property type="match status" value="1"/>
</dbReference>
<dbReference type="Pfam" id="PF00696">
    <property type="entry name" value="AA_kinase"/>
    <property type="match status" value="1"/>
</dbReference>
<evidence type="ECO:0000313" key="10">
    <source>
        <dbReference type="EMBL" id="OOZ36321.1"/>
    </source>
</evidence>
<dbReference type="NCBIfam" id="TIGR01890">
    <property type="entry name" value="N-Ac-Glu-synth"/>
    <property type="match status" value="1"/>
</dbReference>
<dbReference type="SUPFAM" id="SSF53633">
    <property type="entry name" value="Carbamate kinase-like"/>
    <property type="match status" value="1"/>
</dbReference>
<comment type="similarity">
    <text evidence="2 8">Belongs to the acetyltransferase family. ArgA subfamily.</text>
</comment>
<dbReference type="Gene3D" id="3.40.630.30">
    <property type="match status" value="1"/>
</dbReference>
<dbReference type="GO" id="GO:0005737">
    <property type="term" value="C:cytoplasm"/>
    <property type="evidence" value="ECO:0007669"/>
    <property type="project" value="UniProtKB-SubCell"/>
</dbReference>
<dbReference type="EC" id="2.3.1.1" evidence="8"/>
<comment type="pathway">
    <text evidence="1 8">Amino-acid biosynthesis; L-arginine biosynthesis; N(2)-acetyl-L-ornithine from L-glutamate: step 1/4.</text>
</comment>
<comment type="caution">
    <text evidence="10">The sequence shown here is derived from an EMBL/GenBank/DDBJ whole genome shotgun (WGS) entry which is preliminary data.</text>
</comment>
<dbReference type="RefSeq" id="WP_078487310.1">
    <property type="nucleotide sequence ID" value="NZ_MPRJ01000044.1"/>
</dbReference>
<dbReference type="UniPathway" id="UPA00068">
    <property type="reaction ID" value="UER00106"/>
</dbReference>
<comment type="subcellular location">
    <subcellularLocation>
        <location evidence="8">Cytoplasm</location>
    </subcellularLocation>
</comment>
<name>A0A1T2KU53_9GAMM</name>
<evidence type="ECO:0000256" key="3">
    <source>
        <dbReference type="ARBA" id="ARBA00022571"/>
    </source>
</evidence>
<dbReference type="EMBL" id="MPRJ01000044">
    <property type="protein sequence ID" value="OOZ36321.1"/>
    <property type="molecule type" value="Genomic_DNA"/>
</dbReference>
<comment type="catalytic activity">
    <reaction evidence="7 8">
        <text>L-glutamate + acetyl-CoA = N-acetyl-L-glutamate + CoA + H(+)</text>
        <dbReference type="Rhea" id="RHEA:24292"/>
        <dbReference type="ChEBI" id="CHEBI:15378"/>
        <dbReference type="ChEBI" id="CHEBI:29985"/>
        <dbReference type="ChEBI" id="CHEBI:44337"/>
        <dbReference type="ChEBI" id="CHEBI:57287"/>
        <dbReference type="ChEBI" id="CHEBI:57288"/>
        <dbReference type="EC" id="2.3.1.1"/>
    </reaction>
</comment>
<sequence length="443" mass="48758">MAKTPNKKRDPFVDWFRGSSPYIHAHRGKTFVIAFGGEALEESGFAELIHDIALLRALGIRLVLVPGARPQIEERLKLRGAKMQYINGLRVTDDEALRCVKEAAGAVRVEIEALLSMGLANSPMAGAKVRVASGNFVTAKPIGVREGVDYCHTGQVRRVDANAICRLVESDAIVLIPPLGYSPTGEVFNISAADVASAIAIAIGADKLIYLAEGKGLTDSRGWLITNLVPREVDAILKRRTTLSEDFSQQLRNAAEACRSGVRRIHLLGRKSDGALLKELFTRDGAGTMLTAEPYEEIRTAKIDDVGGVIELIAPQEKQGTLVRRSRELLETEIGHFTVVELDGMIIGCAALFCYPREKMAELACITVHPDYRRGGRGDTLLAHMENEARSRGIEQLFVLTTEAAHWFRERGFTPSQVKSLPLKKRGLYNYQRNSKVFIKKLG</sequence>
<evidence type="ECO:0000256" key="8">
    <source>
        <dbReference type="HAMAP-Rule" id="MF_01105"/>
    </source>
</evidence>
<dbReference type="Gene3D" id="3.40.1160.10">
    <property type="entry name" value="Acetylglutamate kinase-like"/>
    <property type="match status" value="1"/>
</dbReference>
<proteinExistence type="inferred from homology"/>
<dbReference type="InterPro" id="IPR001048">
    <property type="entry name" value="Asp/Glu/Uridylate_kinase"/>
</dbReference>
<dbReference type="GO" id="GO:0006526">
    <property type="term" value="P:L-arginine biosynthetic process"/>
    <property type="evidence" value="ECO:0007669"/>
    <property type="project" value="UniProtKB-UniRule"/>
</dbReference>
<dbReference type="GO" id="GO:0004042">
    <property type="term" value="F:L-glutamate N-acetyltransferase activity"/>
    <property type="evidence" value="ECO:0007669"/>
    <property type="project" value="UniProtKB-UniRule"/>
</dbReference>
<evidence type="ECO:0000256" key="2">
    <source>
        <dbReference type="ARBA" id="ARBA00009145"/>
    </source>
</evidence>
<evidence type="ECO:0000259" key="9">
    <source>
        <dbReference type="PROSITE" id="PS51186"/>
    </source>
</evidence>
<keyword evidence="3 8" id="KW-0055">Arginine biosynthesis</keyword>
<dbReference type="InterPro" id="IPR000182">
    <property type="entry name" value="GNAT_dom"/>
</dbReference>
<keyword evidence="4 8" id="KW-0028">Amino-acid biosynthesis</keyword>
<evidence type="ECO:0000313" key="11">
    <source>
        <dbReference type="Proteomes" id="UP000190896"/>
    </source>
</evidence>
<evidence type="ECO:0000256" key="6">
    <source>
        <dbReference type="ARBA" id="ARBA00023315"/>
    </source>
</evidence>
<keyword evidence="8" id="KW-0963">Cytoplasm</keyword>
<gene>
    <name evidence="8" type="primary">argA</name>
    <name evidence="10" type="ORF">BOW51_07640</name>
</gene>
<dbReference type="PANTHER" id="PTHR30602">
    <property type="entry name" value="AMINO-ACID ACETYLTRANSFERASE"/>
    <property type="match status" value="1"/>
</dbReference>
<dbReference type="CDD" id="cd04301">
    <property type="entry name" value="NAT_SF"/>
    <property type="match status" value="1"/>
</dbReference>
<dbReference type="NCBIfam" id="NF003641">
    <property type="entry name" value="PRK05279.1"/>
    <property type="match status" value="1"/>
</dbReference>
<accession>A0A1T2KU53</accession>
<dbReference type="PROSITE" id="PS51186">
    <property type="entry name" value="GNAT"/>
    <property type="match status" value="1"/>
</dbReference>
<reference evidence="10 11" key="1">
    <citation type="submission" date="2016-11" db="EMBL/GenBank/DDBJ databases">
        <title>Mixed transmission modes and dynamic genome evolution in an obligate animal-bacterial symbiosis.</title>
        <authorList>
            <person name="Russell S.L."/>
            <person name="Corbett-Detig R.B."/>
            <person name="Cavanaugh C.M."/>
        </authorList>
    </citation>
    <scope>NUCLEOTIDE SEQUENCE [LARGE SCALE GENOMIC DNA]</scope>
    <source>
        <strain evidence="10">Se-Cadez</strain>
    </source>
</reference>
<dbReference type="InterPro" id="IPR036393">
    <property type="entry name" value="AceGlu_kinase-like_sf"/>
</dbReference>
<keyword evidence="6 8" id="KW-0012">Acyltransferase</keyword>
<dbReference type="SUPFAM" id="SSF55729">
    <property type="entry name" value="Acyl-CoA N-acyltransferases (Nat)"/>
    <property type="match status" value="1"/>
</dbReference>
<dbReference type="PIRSF" id="PIRSF000423">
    <property type="entry name" value="ArgA"/>
    <property type="match status" value="1"/>
</dbReference>
<evidence type="ECO:0000256" key="1">
    <source>
        <dbReference type="ARBA" id="ARBA00004925"/>
    </source>
</evidence>
<dbReference type="HAMAP" id="MF_01105">
    <property type="entry name" value="N_acetyl_glu_synth"/>
    <property type="match status" value="1"/>
</dbReference>
<dbReference type="CDD" id="cd04237">
    <property type="entry name" value="AAK_NAGS-ABP"/>
    <property type="match status" value="1"/>
</dbReference>
<evidence type="ECO:0000256" key="5">
    <source>
        <dbReference type="ARBA" id="ARBA00022679"/>
    </source>
</evidence>
<evidence type="ECO:0000256" key="4">
    <source>
        <dbReference type="ARBA" id="ARBA00022605"/>
    </source>
</evidence>
<organism evidence="10 11">
    <name type="scientific">Solemya velesiana gill symbiont</name>
    <dbReference type="NCBI Taxonomy" id="1918948"/>
    <lineage>
        <taxon>Bacteria</taxon>
        <taxon>Pseudomonadati</taxon>
        <taxon>Pseudomonadota</taxon>
        <taxon>Gammaproteobacteria</taxon>
        <taxon>sulfur-oxidizing symbionts</taxon>
    </lineage>
</organism>
<dbReference type="InterPro" id="IPR016181">
    <property type="entry name" value="Acyl_CoA_acyltransferase"/>
</dbReference>
<keyword evidence="11" id="KW-1185">Reference proteome</keyword>
<dbReference type="InterPro" id="IPR033719">
    <property type="entry name" value="NAGS_kin"/>
</dbReference>
<dbReference type="InterPro" id="IPR010167">
    <property type="entry name" value="NH2A_AcTrfase"/>
</dbReference>
<dbReference type="AlphaFoldDB" id="A0A1T2KU53"/>
<evidence type="ECO:0000256" key="7">
    <source>
        <dbReference type="ARBA" id="ARBA00048372"/>
    </source>
</evidence>
<protein>
    <recommendedName>
        <fullName evidence="8">Amino-acid acetyltransferase</fullName>
        <ecNumber evidence="8">2.3.1.1</ecNumber>
    </recommendedName>
    <alternativeName>
        <fullName evidence="8">N-acetylglutamate synthase</fullName>
        <shortName evidence="8">AGS</shortName>
        <shortName evidence="8">NAGS</shortName>
    </alternativeName>
</protein>
<keyword evidence="5 8" id="KW-0808">Transferase</keyword>
<comment type="miscellaneous">
    <text evidence="8">In bacteria which possess the bifunctional enzyme ornithine acetyltransferase/N-acetylglutamate synthase (ArgJ), ArgA fulfills an anaplerotic role.</text>
</comment>
<feature type="domain" description="N-acetyltransferase" evidence="9">
    <location>
        <begin position="296"/>
        <end position="435"/>
    </location>
</feature>
<dbReference type="Proteomes" id="UP000190896">
    <property type="component" value="Unassembled WGS sequence"/>
</dbReference>
<dbReference type="OrthoDB" id="9802238at2"/>